<evidence type="ECO:0000313" key="1">
    <source>
        <dbReference type="EMBL" id="SKC38075.1"/>
    </source>
</evidence>
<accession>A0A1T5IG22</accession>
<keyword evidence="2" id="KW-1185">Reference proteome</keyword>
<proteinExistence type="predicted"/>
<dbReference type="Gene3D" id="3.30.70.2970">
    <property type="entry name" value="Protein of unknown function (DUF541), domain 2"/>
    <property type="match status" value="1"/>
</dbReference>
<dbReference type="AlphaFoldDB" id="A0A1T5IG22"/>
<protein>
    <recommendedName>
        <fullName evidence="3">SIMPL domain-containing protein</fullName>
    </recommendedName>
</protein>
<evidence type="ECO:0008006" key="3">
    <source>
        <dbReference type="Google" id="ProtNLM"/>
    </source>
</evidence>
<dbReference type="OrthoDB" id="3724496at2"/>
<reference evidence="1 2" key="1">
    <citation type="submission" date="2017-02" db="EMBL/GenBank/DDBJ databases">
        <authorList>
            <person name="Peterson S.W."/>
        </authorList>
    </citation>
    <scope>NUCLEOTIDE SEQUENCE [LARGE SCALE GENOMIC DNA]</scope>
    <source>
        <strain evidence="1 2">VKM Ac-2059</strain>
    </source>
</reference>
<dbReference type="InterPro" id="IPR007497">
    <property type="entry name" value="SIMPL/DUF541"/>
</dbReference>
<sequence length="223" mass="24144">MTETIITVEGVFEHHHPAERGTVKMRVGFQGPDQAAVVARTTELHARLSGDIRGLHDGANGPVTWWSTDRLRVWNERPWNNEGKQLPLVHHATIGFDVKFSDLGRLASWVEAVSPLDGVTVTSIEWALTVITKKRLTDEARERAVRNAVEKANAYASSLGFTTVRPTALAEPGMLGDQTQPSSGVTAAPLMRAAAATSNAPSLELKPEDIVVAARVHARFAAS</sequence>
<organism evidence="1 2">
    <name type="scientific">Okibacterium fritillariae</name>
    <dbReference type="NCBI Taxonomy" id="123320"/>
    <lineage>
        <taxon>Bacteria</taxon>
        <taxon>Bacillati</taxon>
        <taxon>Actinomycetota</taxon>
        <taxon>Actinomycetes</taxon>
        <taxon>Micrococcales</taxon>
        <taxon>Microbacteriaceae</taxon>
        <taxon>Okibacterium</taxon>
    </lineage>
</organism>
<gene>
    <name evidence="1" type="ORF">SAMN06309945_0403</name>
</gene>
<dbReference type="EMBL" id="FUZP01000001">
    <property type="protein sequence ID" value="SKC38075.1"/>
    <property type="molecule type" value="Genomic_DNA"/>
</dbReference>
<dbReference type="Proteomes" id="UP000190857">
    <property type="component" value="Unassembled WGS sequence"/>
</dbReference>
<name>A0A1T5IG22_9MICO</name>
<dbReference type="Pfam" id="PF04402">
    <property type="entry name" value="SIMPL"/>
    <property type="match status" value="1"/>
</dbReference>
<dbReference type="RefSeq" id="WP_079726626.1">
    <property type="nucleotide sequence ID" value="NZ_FUZP01000001.1"/>
</dbReference>
<dbReference type="STRING" id="123320.SAMN06309945_0403"/>
<evidence type="ECO:0000313" key="2">
    <source>
        <dbReference type="Proteomes" id="UP000190857"/>
    </source>
</evidence>
<dbReference type="Gene3D" id="3.30.110.170">
    <property type="entry name" value="Protein of unknown function (DUF541), domain 1"/>
    <property type="match status" value="1"/>
</dbReference>